<dbReference type="AlphaFoldDB" id="A0A4U5NJE7"/>
<dbReference type="Proteomes" id="UP000298663">
    <property type="component" value="Unassembled WGS sequence"/>
</dbReference>
<sequence length="71" mass="8124">MRITESFESVKILNASTLLKLMRQENISKPNPVIKNIKNTYANCYPNFQLRFTISTESPVSSQFLRSAQEG</sequence>
<dbReference type="EMBL" id="AZBU02000004">
    <property type="protein sequence ID" value="TKR82972.1"/>
    <property type="molecule type" value="Genomic_DNA"/>
</dbReference>
<reference evidence="1 2" key="2">
    <citation type="journal article" date="2019" name="G3 (Bethesda)">
        <title>Hybrid Assembly of the Genome of the Entomopathogenic Nematode Steinernema carpocapsae Identifies the X-Chromosome.</title>
        <authorList>
            <person name="Serra L."/>
            <person name="Macchietto M."/>
            <person name="Macias-Munoz A."/>
            <person name="McGill C.J."/>
            <person name="Rodriguez I.M."/>
            <person name="Rodriguez B."/>
            <person name="Murad R."/>
            <person name="Mortazavi A."/>
        </authorList>
    </citation>
    <scope>NUCLEOTIDE SEQUENCE [LARGE SCALE GENOMIC DNA]</scope>
    <source>
        <strain evidence="1 2">ALL</strain>
    </source>
</reference>
<name>A0A4U5NJE7_STECR</name>
<accession>A0A4U5NJE7</accession>
<reference evidence="1 2" key="1">
    <citation type="journal article" date="2015" name="Genome Biol.">
        <title>Comparative genomics of Steinernema reveals deeply conserved gene regulatory networks.</title>
        <authorList>
            <person name="Dillman A.R."/>
            <person name="Macchietto M."/>
            <person name="Porter C.F."/>
            <person name="Rogers A."/>
            <person name="Williams B."/>
            <person name="Antoshechkin I."/>
            <person name="Lee M.M."/>
            <person name="Goodwin Z."/>
            <person name="Lu X."/>
            <person name="Lewis E.E."/>
            <person name="Goodrich-Blair H."/>
            <person name="Stock S.P."/>
            <person name="Adams B.J."/>
            <person name="Sternberg P.W."/>
            <person name="Mortazavi A."/>
        </authorList>
    </citation>
    <scope>NUCLEOTIDE SEQUENCE [LARGE SCALE GENOMIC DNA]</scope>
    <source>
        <strain evidence="1 2">ALL</strain>
    </source>
</reference>
<evidence type="ECO:0000313" key="2">
    <source>
        <dbReference type="Proteomes" id="UP000298663"/>
    </source>
</evidence>
<protein>
    <submittedName>
        <fullName evidence="1">Uncharacterized protein</fullName>
    </submittedName>
</protein>
<comment type="caution">
    <text evidence="1">The sequence shown here is derived from an EMBL/GenBank/DDBJ whole genome shotgun (WGS) entry which is preliminary data.</text>
</comment>
<organism evidence="1 2">
    <name type="scientific">Steinernema carpocapsae</name>
    <name type="common">Entomopathogenic nematode</name>
    <dbReference type="NCBI Taxonomy" id="34508"/>
    <lineage>
        <taxon>Eukaryota</taxon>
        <taxon>Metazoa</taxon>
        <taxon>Ecdysozoa</taxon>
        <taxon>Nematoda</taxon>
        <taxon>Chromadorea</taxon>
        <taxon>Rhabditida</taxon>
        <taxon>Tylenchina</taxon>
        <taxon>Panagrolaimomorpha</taxon>
        <taxon>Strongyloidoidea</taxon>
        <taxon>Steinernematidae</taxon>
        <taxon>Steinernema</taxon>
    </lineage>
</organism>
<gene>
    <name evidence="1" type="ORF">L596_016639</name>
</gene>
<keyword evidence="2" id="KW-1185">Reference proteome</keyword>
<evidence type="ECO:0000313" key="1">
    <source>
        <dbReference type="EMBL" id="TKR82972.1"/>
    </source>
</evidence>
<proteinExistence type="predicted"/>